<evidence type="ECO:0000313" key="17">
    <source>
        <dbReference type="Proteomes" id="UP001063166"/>
    </source>
</evidence>
<evidence type="ECO:0000259" key="14">
    <source>
        <dbReference type="Pfam" id="PF04446"/>
    </source>
</evidence>
<dbReference type="EC" id="2.7.7.79" evidence="3"/>
<evidence type="ECO:0000256" key="5">
    <source>
        <dbReference type="ARBA" id="ARBA00022679"/>
    </source>
</evidence>
<evidence type="ECO:0000256" key="10">
    <source>
        <dbReference type="ARBA" id="ARBA00022842"/>
    </source>
</evidence>
<dbReference type="AlphaFoldDB" id="A0A9P3PXE4"/>
<evidence type="ECO:0000256" key="2">
    <source>
        <dbReference type="ARBA" id="ARBA00010113"/>
    </source>
</evidence>
<feature type="domain" description="Thg1 C-terminal" evidence="15">
    <location>
        <begin position="159"/>
        <end position="291"/>
    </location>
</feature>
<dbReference type="OrthoDB" id="62560at2759"/>
<evidence type="ECO:0000256" key="8">
    <source>
        <dbReference type="ARBA" id="ARBA00022723"/>
    </source>
</evidence>
<evidence type="ECO:0000256" key="13">
    <source>
        <dbReference type="SAM" id="MobiDB-lite"/>
    </source>
</evidence>
<evidence type="ECO:0000259" key="15">
    <source>
        <dbReference type="Pfam" id="PF14413"/>
    </source>
</evidence>
<evidence type="ECO:0000256" key="9">
    <source>
        <dbReference type="ARBA" id="ARBA00022741"/>
    </source>
</evidence>
<keyword evidence="5" id="KW-0808">Transferase</keyword>
<keyword evidence="11" id="KW-0342">GTP-binding</keyword>
<keyword evidence="17" id="KW-1185">Reference proteome</keyword>
<keyword evidence="7" id="KW-0548">Nucleotidyltransferase</keyword>
<dbReference type="Pfam" id="PF14413">
    <property type="entry name" value="Thg1C"/>
    <property type="match status" value="1"/>
</dbReference>
<evidence type="ECO:0000256" key="12">
    <source>
        <dbReference type="ARBA" id="ARBA00032480"/>
    </source>
</evidence>
<dbReference type="Proteomes" id="UP001063166">
    <property type="component" value="Unassembled WGS sequence"/>
</dbReference>
<comment type="caution">
    <text evidence="16">The sequence shown here is derived from an EMBL/GenBank/DDBJ whole genome shotgun (WGS) entry which is preliminary data.</text>
</comment>
<evidence type="ECO:0000256" key="1">
    <source>
        <dbReference type="ARBA" id="ARBA00001946"/>
    </source>
</evidence>
<dbReference type="EMBL" id="BRPK01000018">
    <property type="protein sequence ID" value="GLB44790.1"/>
    <property type="molecule type" value="Genomic_DNA"/>
</dbReference>
<feature type="domain" description="tRNAHis guanylyltransferase catalytic" evidence="14">
    <location>
        <begin position="7"/>
        <end position="79"/>
    </location>
</feature>
<dbReference type="InterPro" id="IPR024956">
    <property type="entry name" value="tRNAHis_GuaTrfase_cat"/>
</dbReference>
<dbReference type="InterPro" id="IPR038469">
    <property type="entry name" value="tRNAHis_GuaTrfase_Thg1_sf"/>
</dbReference>
<dbReference type="PANTHER" id="PTHR12729:SF6">
    <property type="entry name" value="TRNA(HIS) GUANYLYLTRANSFERASE-RELATED"/>
    <property type="match status" value="1"/>
</dbReference>
<dbReference type="InterPro" id="IPR025845">
    <property type="entry name" value="Thg1_C_dom"/>
</dbReference>
<dbReference type="GO" id="GO:0008193">
    <property type="term" value="F:tRNA guanylyltransferase activity"/>
    <property type="evidence" value="ECO:0007669"/>
    <property type="project" value="UniProtKB-EC"/>
</dbReference>
<organism evidence="16 17">
    <name type="scientific">Lyophyllum shimeji</name>
    <name type="common">Hon-shimeji</name>
    <name type="synonym">Tricholoma shimeji</name>
    <dbReference type="NCBI Taxonomy" id="47721"/>
    <lineage>
        <taxon>Eukaryota</taxon>
        <taxon>Fungi</taxon>
        <taxon>Dikarya</taxon>
        <taxon>Basidiomycota</taxon>
        <taxon>Agaricomycotina</taxon>
        <taxon>Agaricomycetes</taxon>
        <taxon>Agaricomycetidae</taxon>
        <taxon>Agaricales</taxon>
        <taxon>Tricholomatineae</taxon>
        <taxon>Lyophyllaceae</taxon>
        <taxon>Lyophyllum</taxon>
    </lineage>
</organism>
<evidence type="ECO:0000313" key="16">
    <source>
        <dbReference type="EMBL" id="GLB44790.1"/>
    </source>
</evidence>
<dbReference type="GO" id="GO:0005525">
    <property type="term" value="F:GTP binding"/>
    <property type="evidence" value="ECO:0007669"/>
    <property type="project" value="UniProtKB-KW"/>
</dbReference>
<accession>A0A9P3PXE4</accession>
<dbReference type="GO" id="GO:0000287">
    <property type="term" value="F:magnesium ion binding"/>
    <property type="evidence" value="ECO:0007669"/>
    <property type="project" value="InterPro"/>
</dbReference>
<evidence type="ECO:0000256" key="3">
    <source>
        <dbReference type="ARBA" id="ARBA00012511"/>
    </source>
</evidence>
<name>A0A9P3PXE4_LYOSH</name>
<keyword evidence="10" id="KW-0460">Magnesium</keyword>
<evidence type="ECO:0000256" key="7">
    <source>
        <dbReference type="ARBA" id="ARBA00022695"/>
    </source>
</evidence>
<dbReference type="GO" id="GO:0006400">
    <property type="term" value="P:tRNA modification"/>
    <property type="evidence" value="ECO:0007669"/>
    <property type="project" value="InterPro"/>
</dbReference>
<dbReference type="Pfam" id="PF04446">
    <property type="entry name" value="Thg1"/>
    <property type="match status" value="1"/>
</dbReference>
<evidence type="ECO:0000256" key="11">
    <source>
        <dbReference type="ARBA" id="ARBA00023134"/>
    </source>
</evidence>
<dbReference type="PANTHER" id="PTHR12729">
    <property type="entry name" value="TRNA(HIS) GUANYLYLTRANSFERASE-RELATED"/>
    <property type="match status" value="1"/>
</dbReference>
<dbReference type="InterPro" id="IPR007537">
    <property type="entry name" value="tRNAHis_GuaTrfase_Thg1"/>
</dbReference>
<protein>
    <recommendedName>
        <fullName evidence="4">tRNA(His) guanylyltransferase</fullName>
        <ecNumber evidence="3">2.7.7.79</ecNumber>
    </recommendedName>
    <alternativeName>
        <fullName evidence="12">tRNA-histidine guanylyltransferase</fullName>
    </alternativeName>
</protein>
<sequence length="304" mass="34648">MAGSKFAYVRNFELPDPLLPGTFMVFRLDGHSFHRFSEKHNFAKPNDLRALQLMDHAAQDLMEEYPDIVLAFGESDEFRQVQVIVESRLLCGASLELGSETVTPFTKMPEVLDTTEHWRDIANHPSSFQDPTSPWLICKDRVDFDLPFHVFLLLYPGEQQVRDYFAWRQADTHINNLYNTVFWALVQQGGETTTQAHATLRGTVSKDKHEILFTRFQVNYNQIDERFRKGSVLVREEITDSVDVSLPPSSQQGGHTAGDAMTEPPRTKIAQTKRGVKARTKAIVLHCDIIKDDFWNARPGILAG</sequence>
<feature type="region of interest" description="Disordered" evidence="13">
    <location>
        <begin position="244"/>
        <end position="274"/>
    </location>
</feature>
<keyword evidence="9" id="KW-0547">Nucleotide-binding</keyword>
<dbReference type="Gene3D" id="3.30.70.3000">
    <property type="match status" value="1"/>
</dbReference>
<keyword evidence="8" id="KW-0479">Metal-binding</keyword>
<reference evidence="16" key="1">
    <citation type="submission" date="2022-07" db="EMBL/GenBank/DDBJ databases">
        <title>The genome of Lyophyllum shimeji provides insight into the initial evolution of ectomycorrhizal fungal genome.</title>
        <authorList>
            <person name="Kobayashi Y."/>
            <person name="Shibata T."/>
            <person name="Hirakawa H."/>
            <person name="Shigenobu S."/>
            <person name="Nishiyama T."/>
            <person name="Yamada A."/>
            <person name="Hasebe M."/>
            <person name="Kawaguchi M."/>
        </authorList>
    </citation>
    <scope>NUCLEOTIDE SEQUENCE</scope>
    <source>
        <strain evidence="16">AT787</strain>
    </source>
</reference>
<proteinExistence type="inferred from homology"/>
<comment type="cofactor">
    <cofactor evidence="1">
        <name>Mg(2+)</name>
        <dbReference type="ChEBI" id="CHEBI:18420"/>
    </cofactor>
</comment>
<evidence type="ECO:0000256" key="4">
    <source>
        <dbReference type="ARBA" id="ARBA00015443"/>
    </source>
</evidence>
<gene>
    <name evidence="16" type="primary">THG1</name>
    <name evidence="16" type="ORF">LshimejAT787_1801270</name>
</gene>
<keyword evidence="6" id="KW-0819">tRNA processing</keyword>
<evidence type="ECO:0000256" key="6">
    <source>
        <dbReference type="ARBA" id="ARBA00022694"/>
    </source>
</evidence>
<comment type="similarity">
    <text evidence="2">Belongs to the tRNA(His) guanylyltransferase family.</text>
</comment>